<protein>
    <recommendedName>
        <fullName evidence="4">Sporulation peptidase YabG</fullName>
    </recommendedName>
</protein>
<keyword evidence="3" id="KW-1185">Reference proteome</keyword>
<comment type="caution">
    <text evidence="2">The sequence shown here is derived from an EMBL/GenBank/DDBJ whole genome shotgun (WGS) entry which is preliminary data.</text>
</comment>
<dbReference type="Proteomes" id="UP000243024">
    <property type="component" value="Unassembled WGS sequence"/>
</dbReference>
<feature type="compositionally biased region" description="Acidic residues" evidence="1">
    <location>
        <begin position="49"/>
        <end position="61"/>
    </location>
</feature>
<evidence type="ECO:0000313" key="2">
    <source>
        <dbReference type="EMBL" id="OAR04117.1"/>
    </source>
</evidence>
<evidence type="ECO:0008006" key="4">
    <source>
        <dbReference type="Google" id="ProtNLM"/>
    </source>
</evidence>
<dbReference type="RefSeq" id="WP_066201277.1">
    <property type="nucleotide sequence ID" value="NZ_CBCSAS010000014.1"/>
</dbReference>
<organism evidence="2 3">
    <name type="scientific">Hydrogenibacillus schlegelii</name>
    <name type="common">Bacillus schlegelii</name>
    <dbReference type="NCBI Taxonomy" id="1484"/>
    <lineage>
        <taxon>Bacteria</taxon>
        <taxon>Bacillati</taxon>
        <taxon>Bacillota</taxon>
        <taxon>Bacilli</taxon>
        <taxon>Bacillales</taxon>
        <taxon>Bacillales Family X. Incertae Sedis</taxon>
        <taxon>Hydrogenibacillus</taxon>
    </lineage>
</organism>
<reference evidence="2 3" key="1">
    <citation type="submission" date="2015-09" db="EMBL/GenBank/DDBJ databases">
        <title>Draft genome sequence of Hydrogenibacillus schlegelii DSM 2000.</title>
        <authorList>
            <person name="Hemp J."/>
        </authorList>
    </citation>
    <scope>NUCLEOTIDE SEQUENCE [LARGE SCALE GENOMIC DNA]</scope>
    <source>
        <strain evidence="2 3">MA 48</strain>
    </source>
</reference>
<feature type="region of interest" description="Disordered" evidence="1">
    <location>
        <begin position="49"/>
        <end position="84"/>
    </location>
</feature>
<evidence type="ECO:0000313" key="3">
    <source>
        <dbReference type="Proteomes" id="UP000243024"/>
    </source>
</evidence>
<name>A0A132N1K0_HYDSH</name>
<dbReference type="EMBL" id="JXBB01000023">
    <property type="protein sequence ID" value="OAR04117.1"/>
    <property type="molecule type" value="Genomic_DNA"/>
</dbReference>
<dbReference type="STRING" id="1484.SA87_06530"/>
<evidence type="ECO:0000256" key="1">
    <source>
        <dbReference type="SAM" id="MobiDB-lite"/>
    </source>
</evidence>
<sequence>MITVGMLVGRKSYGRDIVFRVIQIDHAARKALLQGKDVRLLADAPLDDLEPVDDAGEEADDGASGKTARPAPPPPAPRGKILGTRAVPYPGKVLHLDGDARYLALSMAEYERLGLPAVGLNLPEREMPKKVSTLLRRMQPDILVLTGHDAYQRGRDTYRHSRYFIDAVRHAREIERHKDALIIVAGACQSDYDGLMAAGANFASSPARMNIHALDPVRVVSRLATASVRDIVAPDAAIAGVTGGARGFGGIETRGTLRLGFPENAR</sequence>
<dbReference type="Pfam" id="PF05582">
    <property type="entry name" value="Peptidase_U57"/>
    <property type="match status" value="2"/>
</dbReference>
<proteinExistence type="predicted"/>
<dbReference type="AlphaFoldDB" id="A0A132N1K0"/>
<accession>A0A132N1K0</accession>
<gene>
    <name evidence="2" type="ORF">SA87_06530</name>
</gene>
<dbReference type="PIRSF" id="PIRSF011575">
    <property type="entry name" value="YabG"/>
    <property type="match status" value="1"/>
</dbReference>
<dbReference type="InterPro" id="IPR008764">
    <property type="entry name" value="Peptidase_U57"/>
</dbReference>